<gene>
    <name evidence="10" type="ORF">TAV2_LOCUS3556</name>
</gene>
<dbReference type="Gene3D" id="3.90.730.10">
    <property type="entry name" value="Ribonuclease T2-like"/>
    <property type="match status" value="1"/>
</dbReference>
<evidence type="ECO:0000256" key="3">
    <source>
        <dbReference type="ARBA" id="ARBA00022759"/>
    </source>
</evidence>
<evidence type="ECO:0000256" key="8">
    <source>
        <dbReference type="SAM" id="MobiDB-lite"/>
    </source>
</evidence>
<protein>
    <submittedName>
        <fullName evidence="10">Uncharacterized protein</fullName>
    </submittedName>
</protein>
<evidence type="ECO:0000256" key="6">
    <source>
        <dbReference type="PIRSR" id="PIRSR633697-1"/>
    </source>
</evidence>
<keyword evidence="3" id="KW-0255">Endonuclease</keyword>
<feature type="signal peptide" evidence="9">
    <location>
        <begin position="1"/>
        <end position="22"/>
    </location>
</feature>
<dbReference type="Pfam" id="PF00445">
    <property type="entry name" value="Ribonuclease_T2"/>
    <property type="match status" value="1"/>
</dbReference>
<evidence type="ECO:0000256" key="4">
    <source>
        <dbReference type="ARBA" id="ARBA00023157"/>
    </source>
</evidence>
<dbReference type="EMBL" id="OU466857">
    <property type="protein sequence ID" value="CAH2037782.1"/>
    <property type="molecule type" value="Genomic_DNA"/>
</dbReference>
<keyword evidence="3" id="KW-0378">Hydrolase</keyword>
<evidence type="ECO:0000256" key="1">
    <source>
        <dbReference type="ARBA" id="ARBA00007469"/>
    </source>
</evidence>
<keyword evidence="5" id="KW-0456">Lyase</keyword>
<dbReference type="PANTHER" id="PTHR11240:SF58">
    <property type="entry name" value="RIBONUCLEASE T2 FAMILY PROTEIN"/>
    <property type="match status" value="1"/>
</dbReference>
<feature type="active site" evidence="6">
    <location>
        <position position="62"/>
    </location>
</feature>
<evidence type="ECO:0000256" key="2">
    <source>
        <dbReference type="ARBA" id="ARBA00022722"/>
    </source>
</evidence>
<keyword evidence="2" id="KW-0540">Nuclease</keyword>
<keyword evidence="9" id="KW-0732">Signal</keyword>
<dbReference type="AlphaFoldDB" id="A0AAU9RBE6"/>
<dbReference type="GO" id="GO:0005576">
    <property type="term" value="C:extracellular region"/>
    <property type="evidence" value="ECO:0007669"/>
    <property type="project" value="TreeGrafter"/>
</dbReference>
<comment type="similarity">
    <text evidence="1 7">Belongs to the RNase T2 family.</text>
</comment>
<evidence type="ECO:0000256" key="7">
    <source>
        <dbReference type="RuleBase" id="RU004328"/>
    </source>
</evidence>
<dbReference type="InterPro" id="IPR036430">
    <property type="entry name" value="RNase_T2-like_sf"/>
</dbReference>
<dbReference type="InterPro" id="IPR001568">
    <property type="entry name" value="RNase_T2-like"/>
</dbReference>
<name>A0AAU9RBE6_THLAR</name>
<dbReference type="InterPro" id="IPR033130">
    <property type="entry name" value="RNase_T2_His_AS_2"/>
</dbReference>
<dbReference type="InterPro" id="IPR033697">
    <property type="entry name" value="Ribonuclease_T2_eukaryotic"/>
</dbReference>
<feature type="region of interest" description="Disordered" evidence="8">
    <location>
        <begin position="228"/>
        <end position="248"/>
    </location>
</feature>
<evidence type="ECO:0000256" key="9">
    <source>
        <dbReference type="SAM" id="SignalP"/>
    </source>
</evidence>
<feature type="active site" evidence="6">
    <location>
        <position position="118"/>
    </location>
</feature>
<sequence>MRGIIIVSFLVLQSLVVSSSQSAPDFNFFYWVTYWPGAICESQKGCCPPPPEAKTSSDFMIHGLWPQFNNGTWPAFCDQTNLFDISKVSDLISRMERKWGEWGVWTCPSNETKLWEHEWDKHGTCVQSIFDQHSYFHTNLKFRQKLDLLNILKQSGIKPNDGFYGLEEIKNAIKCVIGFAPGIECNEDVEGKKQLFQIYICLDNYAKEFVECPYVPDGSCASKIKFPKSPKTDSCTDSQSVMPSVSTT</sequence>
<dbReference type="GO" id="GO:0003723">
    <property type="term" value="F:RNA binding"/>
    <property type="evidence" value="ECO:0007669"/>
    <property type="project" value="InterPro"/>
</dbReference>
<dbReference type="CDD" id="cd01061">
    <property type="entry name" value="RNase_T2_euk"/>
    <property type="match status" value="1"/>
</dbReference>
<dbReference type="PROSITE" id="PS00531">
    <property type="entry name" value="RNASE_T2_2"/>
    <property type="match status" value="1"/>
</dbReference>
<proteinExistence type="inferred from homology"/>
<dbReference type="PANTHER" id="PTHR11240">
    <property type="entry name" value="RIBONUCLEASE T2"/>
    <property type="match status" value="1"/>
</dbReference>
<dbReference type="PROSITE" id="PS00530">
    <property type="entry name" value="RNASE_T2_1"/>
    <property type="match status" value="1"/>
</dbReference>
<reference evidence="10 11" key="1">
    <citation type="submission" date="2022-03" db="EMBL/GenBank/DDBJ databases">
        <authorList>
            <person name="Nunn A."/>
            <person name="Chopra R."/>
            <person name="Nunn A."/>
            <person name="Contreras Garrido A."/>
        </authorList>
    </citation>
    <scope>NUCLEOTIDE SEQUENCE [LARGE SCALE GENOMIC DNA]</scope>
</reference>
<feature type="compositionally biased region" description="Polar residues" evidence="8">
    <location>
        <begin position="232"/>
        <end position="248"/>
    </location>
</feature>
<keyword evidence="11" id="KW-1185">Reference proteome</keyword>
<dbReference type="SUPFAM" id="SSF55895">
    <property type="entry name" value="Ribonuclease Rh-like"/>
    <property type="match status" value="1"/>
</dbReference>
<accession>A0AAU9RBE6</accession>
<dbReference type="InterPro" id="IPR018188">
    <property type="entry name" value="RNase_T2_His_AS_1"/>
</dbReference>
<dbReference type="GO" id="GO:0033897">
    <property type="term" value="F:ribonuclease T2 activity"/>
    <property type="evidence" value="ECO:0007669"/>
    <property type="project" value="InterPro"/>
</dbReference>
<evidence type="ECO:0000256" key="5">
    <source>
        <dbReference type="ARBA" id="ARBA00023239"/>
    </source>
</evidence>
<feature type="chain" id="PRO_5043448743" evidence="9">
    <location>
        <begin position="23"/>
        <end position="248"/>
    </location>
</feature>
<evidence type="ECO:0000313" key="11">
    <source>
        <dbReference type="Proteomes" id="UP000836841"/>
    </source>
</evidence>
<keyword evidence="4" id="KW-1015">Disulfide bond</keyword>
<dbReference type="Proteomes" id="UP000836841">
    <property type="component" value="Chromosome 1"/>
</dbReference>
<feature type="active site" evidence="6">
    <location>
        <position position="122"/>
    </location>
</feature>
<dbReference type="GO" id="GO:0006401">
    <property type="term" value="P:RNA catabolic process"/>
    <property type="evidence" value="ECO:0007669"/>
    <property type="project" value="TreeGrafter"/>
</dbReference>
<evidence type="ECO:0000313" key="10">
    <source>
        <dbReference type="EMBL" id="CAH2037782.1"/>
    </source>
</evidence>
<organism evidence="10 11">
    <name type="scientific">Thlaspi arvense</name>
    <name type="common">Field penny-cress</name>
    <dbReference type="NCBI Taxonomy" id="13288"/>
    <lineage>
        <taxon>Eukaryota</taxon>
        <taxon>Viridiplantae</taxon>
        <taxon>Streptophyta</taxon>
        <taxon>Embryophyta</taxon>
        <taxon>Tracheophyta</taxon>
        <taxon>Spermatophyta</taxon>
        <taxon>Magnoliopsida</taxon>
        <taxon>eudicotyledons</taxon>
        <taxon>Gunneridae</taxon>
        <taxon>Pentapetalae</taxon>
        <taxon>rosids</taxon>
        <taxon>malvids</taxon>
        <taxon>Brassicales</taxon>
        <taxon>Brassicaceae</taxon>
        <taxon>Thlaspideae</taxon>
        <taxon>Thlaspi</taxon>
    </lineage>
</organism>